<dbReference type="Proteomes" id="UP000307380">
    <property type="component" value="Unassembled WGS sequence"/>
</dbReference>
<evidence type="ECO:0000313" key="3">
    <source>
        <dbReference type="Proteomes" id="UP000307380"/>
    </source>
</evidence>
<organism evidence="2 3">
    <name type="scientific">Orlajensenia flava</name>
    <dbReference type="NCBI Taxonomy" id="2565934"/>
    <lineage>
        <taxon>Bacteria</taxon>
        <taxon>Bacillati</taxon>
        <taxon>Actinomycetota</taxon>
        <taxon>Actinomycetes</taxon>
        <taxon>Micrococcales</taxon>
        <taxon>Microbacteriaceae</taxon>
        <taxon>Orlajensenia</taxon>
    </lineage>
</organism>
<feature type="region of interest" description="Disordered" evidence="1">
    <location>
        <begin position="1"/>
        <end position="25"/>
    </location>
</feature>
<protein>
    <submittedName>
        <fullName evidence="2">Asparagine synthase</fullName>
    </submittedName>
</protein>
<reference evidence="2 3" key="1">
    <citation type="submission" date="2019-04" db="EMBL/GenBank/DDBJ databases">
        <authorList>
            <person name="Jiang L."/>
        </authorList>
    </citation>
    <scope>NUCLEOTIDE SEQUENCE [LARGE SCALE GENOMIC DNA]</scope>
    <source>
        <strain evidence="2 3">YIM 131861</strain>
    </source>
</reference>
<dbReference type="AlphaFoldDB" id="A0A4S4FV73"/>
<proteinExistence type="predicted"/>
<accession>A0A4S4FV73</accession>
<evidence type="ECO:0000256" key="1">
    <source>
        <dbReference type="SAM" id="MobiDB-lite"/>
    </source>
</evidence>
<dbReference type="EMBL" id="SSSN01000005">
    <property type="protein sequence ID" value="THG34251.1"/>
    <property type="molecule type" value="Genomic_DNA"/>
</dbReference>
<keyword evidence="3" id="KW-1185">Reference proteome</keyword>
<name>A0A4S4FV73_9MICO</name>
<sequence>MGLFRKRDPERRSRMKPFDRKALSTPEPILESDAIEEGILMAEYSARMALKNRILVAVLGEGDDFEEVDFVDDARDVLTTIAEQMTAGADLAVDERREAAEKAGRGDSMHDYHEADVENLELREATSRAVAAELVRRSRDAETLPAFISQAREDAWHDVAAEISAKLDLQRPASALDSRYRRTREQRMRMVKNVDLSRLEQERLNY</sequence>
<comment type="caution">
    <text evidence="2">The sequence shown here is derived from an EMBL/GenBank/DDBJ whole genome shotgun (WGS) entry which is preliminary data.</text>
</comment>
<evidence type="ECO:0000313" key="2">
    <source>
        <dbReference type="EMBL" id="THG34251.1"/>
    </source>
</evidence>
<gene>
    <name evidence="2" type="ORF">E6C70_08125</name>
</gene>
<dbReference type="OrthoDB" id="5118185at2"/>
<dbReference type="RefSeq" id="WP_136424049.1">
    <property type="nucleotide sequence ID" value="NZ_OZ241748.1"/>
</dbReference>
<feature type="compositionally biased region" description="Basic and acidic residues" evidence="1">
    <location>
        <begin position="1"/>
        <end position="22"/>
    </location>
</feature>